<dbReference type="InterPro" id="IPR036388">
    <property type="entry name" value="WH-like_DNA-bd_sf"/>
</dbReference>
<dbReference type="PRINTS" id="PR00038">
    <property type="entry name" value="HTHLUXR"/>
</dbReference>
<evidence type="ECO:0000313" key="6">
    <source>
        <dbReference type="Proteomes" id="UP000535543"/>
    </source>
</evidence>
<keyword evidence="3" id="KW-0804">Transcription</keyword>
<gene>
    <name evidence="5" type="ORF">FGL95_26480</name>
</gene>
<organism evidence="5 6">
    <name type="scientific">Antrihabitans stalactiti</name>
    <dbReference type="NCBI Taxonomy" id="2584121"/>
    <lineage>
        <taxon>Bacteria</taxon>
        <taxon>Bacillati</taxon>
        <taxon>Actinomycetota</taxon>
        <taxon>Actinomycetes</taxon>
        <taxon>Mycobacteriales</taxon>
        <taxon>Nocardiaceae</taxon>
        <taxon>Antrihabitans</taxon>
    </lineage>
</organism>
<evidence type="ECO:0000256" key="1">
    <source>
        <dbReference type="ARBA" id="ARBA00023015"/>
    </source>
</evidence>
<sequence>MDDVVEGPTSDARRAHLRGEWQAAFDGFVAAGPTDAFTGDDFRAFADSAWWLGRINESLDAYAQANRRYLAEGRGTDAALAAFYRGLHTSLRGDTANGNAWLRRCDQLLAEEPECNAHGYPRYWATYQSMGAGDYDAAMNHALEMKTLGRRWNDPSLVAVGTLGEGRTLIKQGKIDEGLLLLDDAMLAASSGEINPFWAGAIYCHLMSVCHELLDLRRATEFTRSAEQWCRPLPDANLYPGICRVHRAQVLQLRGSWDQAEDLAVKACADTEQLHLVTAAEANYQIAEIRRLRGDFTGAEESLKRAHEMGGDVQPGLALLRLAQGRVDLAAASIRAALAGEQVDRLARARLNVAQVEIALADDDLDTARAATAELEAAADFQASSGLAAAAQRARGAVLLAEGDAAGALRVLWSACRRWLELDAPYDAALTRVLLADVYAALGDVDAVALELEAAASVFERLGARPDAQAVADRTGAHTASNGLSKRETEVVQLIAVGQSNRQIATKLFLSERTVHRHVSNIFAKLGVSSRSAVTAFAYAHGLVEVQPSAG</sequence>
<keyword evidence="1" id="KW-0805">Transcription regulation</keyword>
<dbReference type="PROSITE" id="PS50043">
    <property type="entry name" value="HTH_LUXR_2"/>
    <property type="match status" value="1"/>
</dbReference>
<evidence type="ECO:0000313" key="5">
    <source>
        <dbReference type="EMBL" id="NMN98586.1"/>
    </source>
</evidence>
<dbReference type="SMART" id="SM00421">
    <property type="entry name" value="HTH_LUXR"/>
    <property type="match status" value="1"/>
</dbReference>
<dbReference type="GO" id="GO:0006355">
    <property type="term" value="P:regulation of DNA-templated transcription"/>
    <property type="evidence" value="ECO:0007669"/>
    <property type="project" value="InterPro"/>
</dbReference>
<accession>A0A848KL73</accession>
<dbReference type="SUPFAM" id="SSF48452">
    <property type="entry name" value="TPR-like"/>
    <property type="match status" value="1"/>
</dbReference>
<dbReference type="PANTHER" id="PTHR44688">
    <property type="entry name" value="DNA-BINDING TRANSCRIPTIONAL ACTIVATOR DEVR_DOSR"/>
    <property type="match status" value="1"/>
</dbReference>
<dbReference type="SUPFAM" id="SSF46894">
    <property type="entry name" value="C-terminal effector domain of the bipartite response regulators"/>
    <property type="match status" value="1"/>
</dbReference>
<dbReference type="CDD" id="cd06170">
    <property type="entry name" value="LuxR_C_like"/>
    <property type="match status" value="1"/>
</dbReference>
<comment type="caution">
    <text evidence="5">The sequence shown here is derived from an EMBL/GenBank/DDBJ whole genome shotgun (WGS) entry which is preliminary data.</text>
</comment>
<keyword evidence="6" id="KW-1185">Reference proteome</keyword>
<reference evidence="5 6" key="1">
    <citation type="submission" date="2019-05" db="EMBL/GenBank/DDBJ databases">
        <authorList>
            <person name="Lee S.D."/>
        </authorList>
    </citation>
    <scope>NUCLEOTIDE SEQUENCE [LARGE SCALE GENOMIC DNA]</scope>
    <source>
        <strain evidence="5 6">YC2-7</strain>
    </source>
</reference>
<name>A0A848KL73_9NOCA</name>
<dbReference type="Proteomes" id="UP000535543">
    <property type="component" value="Unassembled WGS sequence"/>
</dbReference>
<evidence type="ECO:0000256" key="3">
    <source>
        <dbReference type="ARBA" id="ARBA00023163"/>
    </source>
</evidence>
<dbReference type="AlphaFoldDB" id="A0A848KL73"/>
<dbReference type="InterPro" id="IPR000792">
    <property type="entry name" value="Tscrpt_reg_LuxR_C"/>
</dbReference>
<dbReference type="RefSeq" id="WP_169593078.1">
    <property type="nucleotide sequence ID" value="NZ_VCQU01000011.1"/>
</dbReference>
<dbReference type="EMBL" id="VCQU01000011">
    <property type="protein sequence ID" value="NMN98586.1"/>
    <property type="molecule type" value="Genomic_DNA"/>
</dbReference>
<dbReference type="PANTHER" id="PTHR44688:SF16">
    <property type="entry name" value="DNA-BINDING TRANSCRIPTIONAL ACTIVATOR DEVR_DOSR"/>
    <property type="match status" value="1"/>
</dbReference>
<dbReference type="Gene3D" id="1.25.40.10">
    <property type="entry name" value="Tetratricopeptide repeat domain"/>
    <property type="match status" value="1"/>
</dbReference>
<dbReference type="InterPro" id="IPR016032">
    <property type="entry name" value="Sig_transdc_resp-reg_C-effctor"/>
</dbReference>
<dbReference type="InterPro" id="IPR011990">
    <property type="entry name" value="TPR-like_helical_dom_sf"/>
</dbReference>
<dbReference type="GO" id="GO:0003677">
    <property type="term" value="F:DNA binding"/>
    <property type="evidence" value="ECO:0007669"/>
    <property type="project" value="UniProtKB-KW"/>
</dbReference>
<proteinExistence type="predicted"/>
<protein>
    <submittedName>
        <fullName evidence="5">Response regulator transcription factor</fullName>
    </submittedName>
</protein>
<evidence type="ECO:0000259" key="4">
    <source>
        <dbReference type="PROSITE" id="PS50043"/>
    </source>
</evidence>
<evidence type="ECO:0000256" key="2">
    <source>
        <dbReference type="ARBA" id="ARBA00023125"/>
    </source>
</evidence>
<keyword evidence="2" id="KW-0238">DNA-binding</keyword>
<dbReference type="PROSITE" id="PS00622">
    <property type="entry name" value="HTH_LUXR_1"/>
    <property type="match status" value="1"/>
</dbReference>
<dbReference type="Pfam" id="PF00196">
    <property type="entry name" value="GerE"/>
    <property type="match status" value="1"/>
</dbReference>
<dbReference type="Gene3D" id="1.10.10.10">
    <property type="entry name" value="Winged helix-like DNA-binding domain superfamily/Winged helix DNA-binding domain"/>
    <property type="match status" value="1"/>
</dbReference>
<feature type="domain" description="HTH luxR-type" evidence="4">
    <location>
        <begin position="477"/>
        <end position="542"/>
    </location>
</feature>
<reference evidence="5 6" key="2">
    <citation type="submission" date="2020-06" db="EMBL/GenBank/DDBJ databases">
        <title>Antribacter stalactiti gen. nov., sp. nov., a new member of the family Nacardiaceae isolated from a cave.</title>
        <authorList>
            <person name="Kim I.S."/>
        </authorList>
    </citation>
    <scope>NUCLEOTIDE SEQUENCE [LARGE SCALE GENOMIC DNA]</scope>
    <source>
        <strain evidence="5 6">YC2-7</strain>
    </source>
</reference>